<evidence type="ECO:0008006" key="13">
    <source>
        <dbReference type="Google" id="ProtNLM"/>
    </source>
</evidence>
<dbReference type="Pfam" id="PF18139">
    <property type="entry name" value="LSDAT_euk"/>
    <property type="match status" value="1"/>
</dbReference>
<sequence>MFVSTTQQSLINTNDDPIGETKSNDTIYRTFSTSNPVVYNAYIQQQYGACWGTFEFEDCPSSYINNPRPFLYVDGNIPLGDIRRFMINEWHMQTANIVIPVLSNVTNYKPLKNTKTIEALKRGIKNMVNASEVWFITNGIDIGVPQLIGSAFREEIALRRAYDIWDTQLGREPKKRKRLILIGIVCDDVIIDAIDLRPGINKSKMEVKVPTRKRGNLSLNSDHTHFIIIREKAIGSASMNVGQNSAAADSNERQFEKLADSADSATNRFRERFENSLHQEALQQQATVSPNLFSSITDGAATTSPSSAHESNGWNEGGFPMVCTFVRGTPGTIKLLHTKIHEEIPVVIFKGTGSVADIIAFAYEEFHAKSDKEFEDSYLKVELTQRLLNEYPVLIDNHAVLGKNLETFVDIFLDNEFIPHRYLTSDELFNLFKNAKDRKFLKQTSWKGILGIAGDDDEIPQNFIDHHLNIIMKRLTGISGFFRSYEMDCNAVGIYFCDKTDKDIQQHRLKAEKKAIRYLIIYAVLMNRHQLAKIFWKHSLEPIPMALICYMMFKKLAIYCHDPTQRLRIEKQAKEFSDYAVGVLEKSFNEDQERTLAMLDDKNSDWNHMTTFELAYRADNREFMIHPAYQKLVTQRFYDEITVRELSWGLFKCPDYLKIIISACLIFPMQFWVSFSSIDQSPPTSEKANDMQKGKKLETYASEASVRNGNSLFRRPMSCFRRNDKLKNTIQQIKTLWNAPITKFYMNFVAYLVYLSFFTLAVMWPSCGNLWLDCFVWLWTASIAFENTRVAYVKFYSQNRLPLQRDIPDVIVQIIFLALYLSFRILGLWNFGTCRILTAKAIMGIGLIYYYYRILFVYFPVSSTLGPMMIRLRSMIMNDFFTFLQLFVIFMISSGVAITAVLYPHYPLGLDLFTKAFVFRGLMALFTTDMADLKNPHQSCSINVTSDIDRKYACLRLSHGPSFKYDRLSSYNRYGISSPECNQTSWIAWFLLIQYFFLAKRFLISLLTAMFSLTGARIQSQSEKIWMYNRYEIMIEYAKRPRLPPPLIVISYIGMLISKAGQCMFKWKEYLDKKSTQQARLQLSSHNVGGDSGYGTSSATPLAVDMSNTSNNVNLNTDDLIDDSSSVSIENRSLVGRLLNCKPCRQMINHEKTKNQNAELHWVDNETSFYWEYKANEFFAKTVETEKVQERLENLSKSVTDGKQDMDAVRKSLRQINDRIFSLEKMVIDSHILLEKLHATIYQKDKPLPKSQKYSHVLSRESPYVYTNEARFSVTEKYIPWTRQFDLYDPTLITLPKEHICFQDDERPFVEPNLLRLSSMGDELQPALDTIIEPSLMSLSSNDFIIPASEYKWNQVVELQLPDGKKMVIDRTTWVANPDEETSVTYRLDTQLFLPLNPIGRTGVRGRGALIRWGPNKSTIAIITRWKKHRDQCTLVDGQRILEAMVFKDKITNDWQLPGSKILGVESLYSVVCRTFNQLTFQDDASEYSLSLQEQDMIEYFKSFARSDNNDDDQQNGFEAHMVYRGYIDDARNTDNAWVEAEIWNFHYGSNMSFPRLRNDSMVAWKDVTCNSRGFPVQMSILREISRIHHSYFDPFFDFSNLIGYAKHEDSSNIDNIVATSNHDED</sequence>
<dbReference type="PANTHER" id="PTHR13800">
    <property type="entry name" value="TRANSIENT RECEPTOR POTENTIAL CATION CHANNEL, SUBFAMILY M, MEMBER 6"/>
    <property type="match status" value="1"/>
</dbReference>
<keyword evidence="7" id="KW-0407">Ion channel</keyword>
<dbReference type="GO" id="GO:0005886">
    <property type="term" value="C:plasma membrane"/>
    <property type="evidence" value="ECO:0007669"/>
    <property type="project" value="TreeGrafter"/>
</dbReference>
<evidence type="ECO:0000256" key="3">
    <source>
        <dbReference type="ARBA" id="ARBA00022692"/>
    </source>
</evidence>
<keyword evidence="6 8" id="KW-0472">Membrane</keyword>
<dbReference type="PANTHER" id="PTHR13800:SF41">
    <property type="entry name" value="PROTEIN CED-11"/>
    <property type="match status" value="1"/>
</dbReference>
<keyword evidence="2" id="KW-0813">Transport</keyword>
<dbReference type="InterPro" id="IPR041491">
    <property type="entry name" value="TRPM_SLOG"/>
</dbReference>
<dbReference type="InterPro" id="IPR057366">
    <property type="entry name" value="TRPM-like"/>
</dbReference>
<evidence type="ECO:0000256" key="6">
    <source>
        <dbReference type="ARBA" id="ARBA00023136"/>
    </source>
</evidence>
<evidence type="ECO:0000256" key="5">
    <source>
        <dbReference type="ARBA" id="ARBA00023065"/>
    </source>
</evidence>
<feature type="transmembrane region" description="Helical" evidence="8">
    <location>
        <begin position="656"/>
        <end position="675"/>
    </location>
</feature>
<dbReference type="Pfam" id="PF25508">
    <property type="entry name" value="TRPM2"/>
    <property type="match status" value="1"/>
</dbReference>
<protein>
    <recommendedName>
        <fullName evidence="13">TRPM SLOG domain-containing protein</fullName>
    </recommendedName>
</protein>
<name>A0A814K7Y3_9BILA</name>
<feature type="domain" description="TRPM-like" evidence="10">
    <location>
        <begin position="401"/>
        <end position="626"/>
    </location>
</feature>
<accession>A0A814K7Y3</accession>
<evidence type="ECO:0000259" key="10">
    <source>
        <dbReference type="Pfam" id="PF25508"/>
    </source>
</evidence>
<feature type="domain" description="TRPM SLOG" evidence="9">
    <location>
        <begin position="80"/>
        <end position="388"/>
    </location>
</feature>
<keyword evidence="3 8" id="KW-0812">Transmembrane</keyword>
<evidence type="ECO:0000256" key="2">
    <source>
        <dbReference type="ARBA" id="ARBA00022448"/>
    </source>
</evidence>
<evidence type="ECO:0000256" key="7">
    <source>
        <dbReference type="ARBA" id="ARBA00023303"/>
    </source>
</evidence>
<evidence type="ECO:0000313" key="11">
    <source>
        <dbReference type="EMBL" id="CAF1047449.1"/>
    </source>
</evidence>
<evidence type="ECO:0000256" key="1">
    <source>
        <dbReference type="ARBA" id="ARBA00004141"/>
    </source>
</evidence>
<proteinExistence type="predicted"/>
<dbReference type="GO" id="GO:0030001">
    <property type="term" value="P:metal ion transport"/>
    <property type="evidence" value="ECO:0007669"/>
    <property type="project" value="TreeGrafter"/>
</dbReference>
<dbReference type="InterPro" id="IPR050927">
    <property type="entry name" value="TRPM"/>
</dbReference>
<gene>
    <name evidence="11" type="ORF">PYM288_LOCUS16967</name>
</gene>
<feature type="transmembrane region" description="Helical" evidence="8">
    <location>
        <begin position="841"/>
        <end position="859"/>
    </location>
</feature>
<dbReference type="GO" id="GO:0005261">
    <property type="term" value="F:monoatomic cation channel activity"/>
    <property type="evidence" value="ECO:0007669"/>
    <property type="project" value="TreeGrafter"/>
</dbReference>
<dbReference type="EMBL" id="CAJNOH010000462">
    <property type="protein sequence ID" value="CAF1047449.1"/>
    <property type="molecule type" value="Genomic_DNA"/>
</dbReference>
<evidence type="ECO:0000313" key="12">
    <source>
        <dbReference type="Proteomes" id="UP000663854"/>
    </source>
</evidence>
<evidence type="ECO:0000256" key="8">
    <source>
        <dbReference type="SAM" id="Phobius"/>
    </source>
</evidence>
<reference evidence="11" key="1">
    <citation type="submission" date="2021-02" db="EMBL/GenBank/DDBJ databases">
        <authorList>
            <person name="Nowell W R."/>
        </authorList>
    </citation>
    <scope>NUCLEOTIDE SEQUENCE</scope>
</reference>
<feature type="transmembrane region" description="Helical" evidence="8">
    <location>
        <begin position="986"/>
        <end position="1011"/>
    </location>
</feature>
<keyword evidence="5" id="KW-0406">Ion transport</keyword>
<comment type="caution">
    <text evidence="11">The sequence shown here is derived from an EMBL/GenBank/DDBJ whole genome shotgun (WGS) entry which is preliminary data.</text>
</comment>
<dbReference type="Pfam" id="PF25969">
    <property type="entry name" value="NUDT9_N"/>
    <property type="match status" value="1"/>
</dbReference>
<dbReference type="Proteomes" id="UP000663854">
    <property type="component" value="Unassembled WGS sequence"/>
</dbReference>
<evidence type="ECO:0000256" key="4">
    <source>
        <dbReference type="ARBA" id="ARBA00022989"/>
    </source>
</evidence>
<organism evidence="11 12">
    <name type="scientific">Rotaria sordida</name>
    <dbReference type="NCBI Taxonomy" id="392033"/>
    <lineage>
        <taxon>Eukaryota</taxon>
        <taxon>Metazoa</taxon>
        <taxon>Spiralia</taxon>
        <taxon>Gnathifera</taxon>
        <taxon>Rotifera</taxon>
        <taxon>Eurotatoria</taxon>
        <taxon>Bdelloidea</taxon>
        <taxon>Philodinida</taxon>
        <taxon>Philodinidae</taxon>
        <taxon>Rotaria</taxon>
    </lineage>
</organism>
<evidence type="ECO:0000259" key="9">
    <source>
        <dbReference type="Pfam" id="PF18139"/>
    </source>
</evidence>
<feature type="transmembrane region" description="Helical" evidence="8">
    <location>
        <begin position="810"/>
        <end position="829"/>
    </location>
</feature>
<feature type="transmembrane region" description="Helical" evidence="8">
    <location>
        <begin position="880"/>
        <end position="903"/>
    </location>
</feature>
<comment type="subcellular location">
    <subcellularLocation>
        <location evidence="1">Membrane</location>
        <topology evidence="1">Multi-pass membrane protein</topology>
    </subcellularLocation>
</comment>
<feature type="transmembrane region" description="Helical" evidence="8">
    <location>
        <begin position="744"/>
        <end position="764"/>
    </location>
</feature>
<dbReference type="Gene3D" id="3.90.79.10">
    <property type="entry name" value="Nucleoside Triphosphate Pyrophosphohydrolase"/>
    <property type="match status" value="1"/>
</dbReference>
<keyword evidence="4 8" id="KW-1133">Transmembrane helix</keyword>